<reference key="1">
    <citation type="journal article" date="2014" name="PLoS Genet.">
        <title>Signature Gene Expression Reveals Novel Clues to the Molecular Mechanisms of Dimorphic Transition in Penicillium marneffei.</title>
        <authorList>
            <person name="Yang E."/>
            <person name="Wang G."/>
            <person name="Cai J."/>
            <person name="Woo P.C."/>
            <person name="Lau S.K."/>
            <person name="Yuen K.-Y."/>
            <person name="Chow W.-N."/>
            <person name="Lin X."/>
        </authorList>
    </citation>
    <scope>NUCLEOTIDE SEQUENCE [LARGE SCALE GENOMIC DNA]</scope>
    <source>
        <strain>PM1</strain>
    </source>
</reference>
<reference evidence="6" key="2">
    <citation type="journal article" date="2014" name="PLoS Genet.">
        <title>Signature gene expression reveals novel clues to the molecular mechanisms of dimorphic transition in Penicillium marneffei.</title>
        <authorList>
            <person name="Yang E."/>
            <person name="Wang G."/>
            <person name="Cai J."/>
            <person name="Woo P.C."/>
            <person name="Lau S.K."/>
            <person name="Yuen K.-Y."/>
            <person name="Chow W.-N."/>
            <person name="Lin X."/>
        </authorList>
    </citation>
    <scope>NUCLEOTIDE SEQUENCE</scope>
    <source>
        <strain evidence="6">PM1</strain>
    </source>
</reference>
<keyword evidence="3" id="KW-0804">Transcription</keyword>
<dbReference type="Gene3D" id="4.10.240.10">
    <property type="entry name" value="Zn(2)-C6 fungal-type DNA-binding domain"/>
    <property type="match status" value="1"/>
</dbReference>
<dbReference type="Pfam" id="PF11951">
    <property type="entry name" value="Fungal_trans_2"/>
    <property type="match status" value="1"/>
</dbReference>
<dbReference type="HOGENOM" id="CLU_508153_0_0_1"/>
<keyword evidence="2" id="KW-0238">DNA-binding</keyword>
<dbReference type="InterPro" id="IPR053178">
    <property type="entry name" value="Osmoadaptation_assoc"/>
</dbReference>
<dbReference type="PANTHER" id="PTHR38111:SF6">
    <property type="entry name" value="FINGER DOMAIN PROTEIN, PUTATIVE (AFU_ORTHOLOGUE AFUA_8G01940)-RELATED"/>
    <property type="match status" value="1"/>
</dbReference>
<gene>
    <name evidence="6" type="ORF">GQ26_0120510</name>
</gene>
<keyword evidence="4" id="KW-0539">Nucleus</keyword>
<dbReference type="eggNOG" id="ENOG502SQ1T">
    <property type="taxonomic scope" value="Eukaryota"/>
</dbReference>
<dbReference type="GO" id="GO:0000981">
    <property type="term" value="F:DNA-binding transcription factor activity, RNA polymerase II-specific"/>
    <property type="evidence" value="ECO:0007669"/>
    <property type="project" value="InterPro"/>
</dbReference>
<evidence type="ECO:0000256" key="2">
    <source>
        <dbReference type="ARBA" id="ARBA00023125"/>
    </source>
</evidence>
<dbReference type="PANTHER" id="PTHR38111">
    <property type="entry name" value="ZN(2)-C6 FUNGAL-TYPE DOMAIN-CONTAINING PROTEIN-RELATED"/>
    <property type="match status" value="1"/>
</dbReference>
<keyword evidence="1" id="KW-0805">Transcription regulation</keyword>
<evidence type="ECO:0000256" key="1">
    <source>
        <dbReference type="ARBA" id="ARBA00023015"/>
    </source>
</evidence>
<dbReference type="InterPro" id="IPR021858">
    <property type="entry name" value="Fun_TF"/>
</dbReference>
<evidence type="ECO:0000313" key="6">
    <source>
        <dbReference type="EMBL" id="KFX48321.1"/>
    </source>
</evidence>
<dbReference type="InterPro" id="IPR001138">
    <property type="entry name" value="Zn2Cys6_DnaBD"/>
</dbReference>
<dbReference type="AlphaFoldDB" id="A0A093VNU6"/>
<accession>A0A093VNU6</accession>
<organism evidence="6">
    <name type="scientific">Talaromyces marneffei PM1</name>
    <dbReference type="NCBI Taxonomy" id="1077442"/>
    <lineage>
        <taxon>Eukaryota</taxon>
        <taxon>Fungi</taxon>
        <taxon>Dikarya</taxon>
        <taxon>Ascomycota</taxon>
        <taxon>Pezizomycotina</taxon>
        <taxon>Eurotiomycetes</taxon>
        <taxon>Eurotiomycetidae</taxon>
        <taxon>Eurotiales</taxon>
        <taxon>Trichocomaceae</taxon>
        <taxon>Talaromyces</taxon>
        <taxon>Talaromyces sect. Talaromyces</taxon>
    </lineage>
</organism>
<dbReference type="SMART" id="SM00066">
    <property type="entry name" value="GAL4"/>
    <property type="match status" value="1"/>
</dbReference>
<dbReference type="GO" id="GO:0003677">
    <property type="term" value="F:DNA binding"/>
    <property type="evidence" value="ECO:0007669"/>
    <property type="project" value="UniProtKB-KW"/>
</dbReference>
<comment type="caution">
    <text evidence="6">The sequence shown here is derived from an EMBL/GenBank/DDBJ whole genome shotgun (WGS) entry which is preliminary data.</text>
</comment>
<evidence type="ECO:0000256" key="3">
    <source>
        <dbReference type="ARBA" id="ARBA00023163"/>
    </source>
</evidence>
<evidence type="ECO:0000256" key="4">
    <source>
        <dbReference type="ARBA" id="ARBA00023242"/>
    </source>
</evidence>
<evidence type="ECO:0000259" key="5">
    <source>
        <dbReference type="PROSITE" id="PS50048"/>
    </source>
</evidence>
<dbReference type="Pfam" id="PF00172">
    <property type="entry name" value="Zn_clus"/>
    <property type="match status" value="1"/>
</dbReference>
<dbReference type="InterPro" id="IPR036864">
    <property type="entry name" value="Zn2-C6_fun-type_DNA-bd_sf"/>
</dbReference>
<feature type="domain" description="Zn(2)-C6 fungal-type" evidence="5">
    <location>
        <begin position="15"/>
        <end position="43"/>
    </location>
</feature>
<dbReference type="CDD" id="cd00067">
    <property type="entry name" value="GAL4"/>
    <property type="match status" value="1"/>
</dbReference>
<name>A0A093VNU6_TALMA</name>
<proteinExistence type="predicted"/>
<sequence length="536" mass="60868">MPNISATTKALVGRPCLTCQRRKIKCDRVKPDCQRCQKAGLQCEGYSSDSFVLVVPTQLLGEGVNKVRLRRVKGKETGNGISATTQKYDTSNETRDDAIEVPRLCPESYINVAPENRMQVLSYFLERYLPASMTSHRKFITPSSWVRSLPSLLGRWEVLDTALSALCLAYIGDVHQNYVHLYESQRLYNNVLQRISSMSLDSLKSANEGVLTTTMIMAMYELFHSTYGRLQGWMFHVKGARRLLELRGPPTKEAPLNMSLYNRVRNTALWDAYGSRKMIFLARPEWQNLSDTPHDILLDSLVCIPGLLEASDNILSSSQSGKTDIPCIDELLSFWHAIHVRLTQWYVTFEDQELEGLYECGPLGPKGHPYLDAEKPHLYSMFPQVISFRDTYVAQNMLLYWFGQLVVHTSMVQLYVARGKHQTRLNSDAFPVDYRGVHKTSREKLQKTGDYYATKICQSTASLKGGYGFQIVMVPLWAAQQFYDICQDPRYDWCQTVLRNFGAVCGFESAEALGFLKPTQYPGITMKGGDTIINNI</sequence>
<dbReference type="GO" id="GO:0008270">
    <property type="term" value="F:zinc ion binding"/>
    <property type="evidence" value="ECO:0007669"/>
    <property type="project" value="InterPro"/>
</dbReference>
<dbReference type="SUPFAM" id="SSF57701">
    <property type="entry name" value="Zn2/Cys6 DNA-binding domain"/>
    <property type="match status" value="1"/>
</dbReference>
<dbReference type="PROSITE" id="PS50048">
    <property type="entry name" value="ZN2_CY6_FUNGAL_2"/>
    <property type="match status" value="1"/>
</dbReference>
<dbReference type="EMBL" id="JPOX01000012">
    <property type="protein sequence ID" value="KFX48321.1"/>
    <property type="molecule type" value="Genomic_DNA"/>
</dbReference>
<protein>
    <recommendedName>
        <fullName evidence="5">Zn(2)-C6 fungal-type domain-containing protein</fullName>
    </recommendedName>
</protein>